<evidence type="ECO:0000313" key="4">
    <source>
        <dbReference type="Proteomes" id="UP000545435"/>
    </source>
</evidence>
<organism evidence="3 4">
    <name type="scientific">Rostratula benghalensis</name>
    <name type="common">greater painted-snipe</name>
    <dbReference type="NCBI Taxonomy" id="118793"/>
    <lineage>
        <taxon>Eukaryota</taxon>
        <taxon>Metazoa</taxon>
        <taxon>Chordata</taxon>
        <taxon>Craniata</taxon>
        <taxon>Vertebrata</taxon>
        <taxon>Euteleostomi</taxon>
        <taxon>Archelosauria</taxon>
        <taxon>Archosauria</taxon>
        <taxon>Dinosauria</taxon>
        <taxon>Saurischia</taxon>
        <taxon>Theropoda</taxon>
        <taxon>Coelurosauria</taxon>
        <taxon>Aves</taxon>
        <taxon>Neognathae</taxon>
        <taxon>Neoaves</taxon>
        <taxon>Charadriiformes</taxon>
        <taxon>Rostratulidae</taxon>
        <taxon>Rostratula</taxon>
    </lineage>
</organism>
<feature type="domain" description="UBC core" evidence="2">
    <location>
        <begin position="1"/>
        <end position="108"/>
    </location>
</feature>
<keyword evidence="4" id="KW-1185">Reference proteome</keyword>
<dbReference type="SUPFAM" id="SSF54495">
    <property type="entry name" value="UBC-like"/>
    <property type="match status" value="1"/>
</dbReference>
<feature type="non-terminal residue" evidence="3">
    <location>
        <position position="116"/>
    </location>
</feature>
<evidence type="ECO:0000259" key="2">
    <source>
        <dbReference type="PROSITE" id="PS50127"/>
    </source>
</evidence>
<dbReference type="AlphaFoldDB" id="A0A7L0DLE8"/>
<dbReference type="PANTHER" id="PTHR24068">
    <property type="entry name" value="UBIQUITIN-CONJUGATING ENZYME E2"/>
    <property type="match status" value="1"/>
</dbReference>
<dbReference type="InterPro" id="IPR016135">
    <property type="entry name" value="UBQ-conjugating_enzyme/RWD"/>
</dbReference>
<dbReference type="InterPro" id="IPR000608">
    <property type="entry name" value="UBC"/>
</dbReference>
<dbReference type="SMART" id="SM00212">
    <property type="entry name" value="UBCc"/>
    <property type="match status" value="1"/>
</dbReference>
<proteinExistence type="predicted"/>
<accession>A0A7L0DLE8</accession>
<dbReference type="Gene3D" id="3.10.110.10">
    <property type="entry name" value="Ubiquitin Conjugating Enzyme"/>
    <property type="match status" value="1"/>
</dbReference>
<evidence type="ECO:0000313" key="3">
    <source>
        <dbReference type="EMBL" id="NXJ71502.1"/>
    </source>
</evidence>
<dbReference type="Proteomes" id="UP000545435">
    <property type="component" value="Unassembled WGS sequence"/>
</dbReference>
<name>A0A7L0DLE8_9CHAR</name>
<dbReference type="EMBL" id="VXAI01000612">
    <property type="protein sequence ID" value="NXJ71502.1"/>
    <property type="molecule type" value="Genomic_DNA"/>
</dbReference>
<protein>
    <submittedName>
        <fullName evidence="3">UB2L5 enzyme</fullName>
    </submittedName>
</protein>
<sequence length="116" mass="13542">NNPLYNAGAFRFELTFSPHHPLAPPRATIRTSIYHPGVDPQGQVCQPLTSPEHWEPTTRAVQVLQDLLWLLENPDPQRVLRQDLARELQDHPQDFMRRAEEHTRRYAEPRHDPPTL</sequence>
<evidence type="ECO:0000256" key="1">
    <source>
        <dbReference type="SAM" id="MobiDB-lite"/>
    </source>
</evidence>
<reference evidence="3 4" key="1">
    <citation type="submission" date="2019-09" db="EMBL/GenBank/DDBJ databases">
        <title>Bird 10,000 Genomes (B10K) Project - Family phase.</title>
        <authorList>
            <person name="Zhang G."/>
        </authorList>
    </citation>
    <scope>NUCLEOTIDE SEQUENCE [LARGE SCALE GENOMIC DNA]</scope>
    <source>
        <strain evidence="3">B10K-DU-006-20</strain>
        <tissue evidence="3">Mixed tissue sample</tissue>
    </source>
</reference>
<feature type="non-terminal residue" evidence="3">
    <location>
        <position position="1"/>
    </location>
</feature>
<feature type="region of interest" description="Disordered" evidence="1">
    <location>
        <begin position="90"/>
        <end position="116"/>
    </location>
</feature>
<gene>
    <name evidence="3" type="primary">Ube2l5</name>
    <name evidence="3" type="ORF">ROSBEN_R14533</name>
</gene>
<dbReference type="Pfam" id="PF00179">
    <property type="entry name" value="UQ_con"/>
    <property type="match status" value="1"/>
</dbReference>
<comment type="caution">
    <text evidence="3">The sequence shown here is derived from an EMBL/GenBank/DDBJ whole genome shotgun (WGS) entry which is preliminary data.</text>
</comment>
<dbReference type="PROSITE" id="PS50127">
    <property type="entry name" value="UBC_2"/>
    <property type="match status" value="1"/>
</dbReference>